<dbReference type="EMBL" id="CAIIXF020000005">
    <property type="protein sequence ID" value="CAH1784773.1"/>
    <property type="molecule type" value="Genomic_DNA"/>
</dbReference>
<proteinExistence type="predicted"/>
<name>A0A8J1YCB6_OWEFU</name>
<comment type="caution">
    <text evidence="2">The sequence shown here is derived from an EMBL/GenBank/DDBJ whole genome shotgun (WGS) entry which is preliminary data.</text>
</comment>
<evidence type="ECO:0000256" key="1">
    <source>
        <dbReference type="SAM" id="MobiDB-lite"/>
    </source>
</evidence>
<dbReference type="AlphaFoldDB" id="A0A8J1YCB6"/>
<keyword evidence="3" id="KW-1185">Reference proteome</keyword>
<organism evidence="2 3">
    <name type="scientific">Owenia fusiformis</name>
    <name type="common">Polychaete worm</name>
    <dbReference type="NCBI Taxonomy" id="6347"/>
    <lineage>
        <taxon>Eukaryota</taxon>
        <taxon>Metazoa</taxon>
        <taxon>Spiralia</taxon>
        <taxon>Lophotrochozoa</taxon>
        <taxon>Annelida</taxon>
        <taxon>Polychaeta</taxon>
        <taxon>Sedentaria</taxon>
        <taxon>Canalipalpata</taxon>
        <taxon>Sabellida</taxon>
        <taxon>Oweniida</taxon>
        <taxon>Oweniidae</taxon>
        <taxon>Owenia</taxon>
    </lineage>
</organism>
<dbReference type="Proteomes" id="UP000749559">
    <property type="component" value="Unassembled WGS sequence"/>
</dbReference>
<evidence type="ECO:0000313" key="3">
    <source>
        <dbReference type="Proteomes" id="UP000749559"/>
    </source>
</evidence>
<accession>A0A8J1YCB6</accession>
<evidence type="ECO:0000313" key="2">
    <source>
        <dbReference type="EMBL" id="CAH1784773.1"/>
    </source>
</evidence>
<feature type="non-terminal residue" evidence="2">
    <location>
        <position position="132"/>
    </location>
</feature>
<feature type="region of interest" description="Disordered" evidence="1">
    <location>
        <begin position="39"/>
        <end position="132"/>
    </location>
</feature>
<feature type="compositionally biased region" description="Basic residues" evidence="1">
    <location>
        <begin position="113"/>
        <end position="132"/>
    </location>
</feature>
<feature type="compositionally biased region" description="Polar residues" evidence="1">
    <location>
        <begin position="39"/>
        <end position="79"/>
    </location>
</feature>
<reference evidence="2" key="1">
    <citation type="submission" date="2022-03" db="EMBL/GenBank/DDBJ databases">
        <authorList>
            <person name="Martin C."/>
        </authorList>
    </citation>
    <scope>NUCLEOTIDE SEQUENCE</scope>
</reference>
<sequence>MCVTLQKSAYCIDFKMRLSSYTPDDTKWGHFFASSVNRSLPMNSKKSQKNISLNDSRYSIRNNQEGGSTINLVSPSQAVVQRASAELKRGKRSNTFKRSLQPPGRPNRLIDSKRRRPIKRAPQKRKSVIKRK</sequence>
<gene>
    <name evidence="2" type="ORF">OFUS_LOCUS10911</name>
</gene>
<protein>
    <submittedName>
        <fullName evidence="2">Uncharacterized protein</fullName>
    </submittedName>
</protein>